<reference evidence="4" key="1">
    <citation type="submission" date="2016-11" db="EMBL/GenBank/DDBJ databases">
        <title>The genome of Nicotiana attenuata.</title>
        <authorList>
            <person name="Xu S."/>
            <person name="Brockmoeller T."/>
            <person name="Gaquerel E."/>
            <person name="Navarro A."/>
            <person name="Kuhl H."/>
            <person name="Gase K."/>
            <person name="Ling Z."/>
            <person name="Zhou W."/>
            <person name="Kreitzer C."/>
            <person name="Stanke M."/>
            <person name="Tang H."/>
            <person name="Lyons E."/>
            <person name="Pandey P."/>
            <person name="Pandey S.P."/>
            <person name="Timmermann B."/>
            <person name="Baldwin I.T."/>
        </authorList>
    </citation>
    <scope>NUCLEOTIDE SEQUENCE [LARGE SCALE GENOMIC DNA]</scope>
    <source>
        <strain evidence="4">UT</strain>
    </source>
</reference>
<accession>A0A1J6IHF2</accession>
<gene>
    <name evidence="4" type="ORF">A4A49_60885</name>
</gene>
<organism evidence="4 5">
    <name type="scientific">Nicotiana attenuata</name>
    <name type="common">Coyote tobacco</name>
    <dbReference type="NCBI Taxonomy" id="49451"/>
    <lineage>
        <taxon>Eukaryota</taxon>
        <taxon>Viridiplantae</taxon>
        <taxon>Streptophyta</taxon>
        <taxon>Embryophyta</taxon>
        <taxon>Tracheophyta</taxon>
        <taxon>Spermatophyta</taxon>
        <taxon>Magnoliopsida</taxon>
        <taxon>eudicotyledons</taxon>
        <taxon>Gunneridae</taxon>
        <taxon>Pentapetalae</taxon>
        <taxon>asterids</taxon>
        <taxon>lamiids</taxon>
        <taxon>Solanales</taxon>
        <taxon>Solanaceae</taxon>
        <taxon>Nicotianoideae</taxon>
        <taxon>Nicotianeae</taxon>
        <taxon>Nicotiana</taxon>
    </lineage>
</organism>
<dbReference type="Gramene" id="OIS98330">
    <property type="protein sequence ID" value="OIS98330"/>
    <property type="gene ID" value="A4A49_60885"/>
</dbReference>
<feature type="compositionally biased region" description="Basic and acidic residues" evidence="1">
    <location>
        <begin position="92"/>
        <end position="112"/>
    </location>
</feature>
<comment type="caution">
    <text evidence="4">The sequence shown here is derived from an EMBL/GenBank/DDBJ whole genome shotgun (WGS) entry which is preliminary data.</text>
</comment>
<dbReference type="PANTHER" id="PTHR47592:SF27">
    <property type="entry name" value="OS08G0421700 PROTEIN"/>
    <property type="match status" value="1"/>
</dbReference>
<dbReference type="Pfam" id="PF07727">
    <property type="entry name" value="RVT_2"/>
    <property type="match status" value="1"/>
</dbReference>
<dbReference type="Proteomes" id="UP000187609">
    <property type="component" value="Unassembled WGS sequence"/>
</dbReference>
<protein>
    <submittedName>
        <fullName evidence="4">Mitochondrial protein</fullName>
    </submittedName>
</protein>
<evidence type="ECO:0000313" key="5">
    <source>
        <dbReference type="Proteomes" id="UP000187609"/>
    </source>
</evidence>
<evidence type="ECO:0000259" key="2">
    <source>
        <dbReference type="Pfam" id="PF07727"/>
    </source>
</evidence>
<sequence>MKTLFKSQGVWELVEAGFVDQASSNEEVEKLKEIKKKDAKALCFIQQAVHDTIFSRIAAATTSSQAWKILKKEFQGSAKSENFSNRGRGRGGFRERGRGRGQGRGRDRGGSNEEKQNRIFLCNYCRKPGHKEVYCWQKQKDENNQASFAEKNDDESKLFMAFYSEKEIPNDVWILDSGCSNHMSGTRSLFKELDESKKSDVRLGDNKKIQLEGRDTVSIRTSQGNAKILEDVMFVPSLSHNLLSIGQLMVSGYSISFDDGFCTIRSKKSRQTIATVPMTNNKMFPLEVLMYADSTSCTFALLVSDPICFEDAKKEDKWCKAMEEELLAIQKNQTWDLVNLPEGKKAIGLKWVFRTKYHADGSIQKHKARLVAKGYSQQQGIDFDETF</sequence>
<evidence type="ECO:0000313" key="4">
    <source>
        <dbReference type="EMBL" id="OIS98330.1"/>
    </source>
</evidence>
<evidence type="ECO:0000259" key="3">
    <source>
        <dbReference type="Pfam" id="PF22936"/>
    </source>
</evidence>
<dbReference type="STRING" id="49451.A0A1J6IHF2"/>
<dbReference type="Pfam" id="PF14223">
    <property type="entry name" value="Retrotran_gag_2"/>
    <property type="match status" value="1"/>
</dbReference>
<dbReference type="InterPro" id="IPR013103">
    <property type="entry name" value="RVT_2"/>
</dbReference>
<proteinExistence type="predicted"/>
<feature type="region of interest" description="Disordered" evidence="1">
    <location>
        <begin position="80"/>
        <end position="112"/>
    </location>
</feature>
<name>A0A1J6IHF2_NICAT</name>
<feature type="domain" description="Retrovirus-related Pol polyprotein from transposon TNT 1-94-like beta-barrel" evidence="3">
    <location>
        <begin position="173"/>
        <end position="253"/>
    </location>
</feature>
<dbReference type="PANTHER" id="PTHR47592">
    <property type="entry name" value="PBF68 PROTEIN"/>
    <property type="match status" value="1"/>
</dbReference>
<feature type="non-terminal residue" evidence="4">
    <location>
        <position position="387"/>
    </location>
</feature>
<dbReference type="EMBL" id="MJEQ01037191">
    <property type="protein sequence ID" value="OIS98330.1"/>
    <property type="molecule type" value="Genomic_DNA"/>
</dbReference>
<feature type="domain" description="Reverse transcriptase Ty1/copia-type" evidence="2">
    <location>
        <begin position="332"/>
        <end position="387"/>
    </location>
</feature>
<dbReference type="InterPro" id="IPR054722">
    <property type="entry name" value="PolX-like_BBD"/>
</dbReference>
<keyword evidence="5" id="KW-1185">Reference proteome</keyword>
<dbReference type="OMA" id="DQANFHE"/>
<dbReference type="AlphaFoldDB" id="A0A1J6IHF2"/>
<evidence type="ECO:0000256" key="1">
    <source>
        <dbReference type="SAM" id="MobiDB-lite"/>
    </source>
</evidence>
<dbReference type="Pfam" id="PF22936">
    <property type="entry name" value="Pol_BBD"/>
    <property type="match status" value="1"/>
</dbReference>